<organism evidence="6 7">
    <name type="scientific">Muriicola soli</name>
    <dbReference type="NCBI Taxonomy" id="2507538"/>
    <lineage>
        <taxon>Bacteria</taxon>
        <taxon>Pseudomonadati</taxon>
        <taxon>Bacteroidota</taxon>
        <taxon>Flavobacteriia</taxon>
        <taxon>Flavobacteriales</taxon>
        <taxon>Flavobacteriaceae</taxon>
        <taxon>Muriicola</taxon>
    </lineage>
</organism>
<keyword evidence="4" id="KW-0560">Oxidoreductase</keyword>
<proteinExistence type="predicted"/>
<dbReference type="EMBL" id="CP035544">
    <property type="protein sequence ID" value="QBA63728.1"/>
    <property type="molecule type" value="Genomic_DNA"/>
</dbReference>
<dbReference type="Proteomes" id="UP000290889">
    <property type="component" value="Chromosome"/>
</dbReference>
<dbReference type="GO" id="GO:0010181">
    <property type="term" value="F:FMN binding"/>
    <property type="evidence" value="ECO:0007669"/>
    <property type="project" value="InterPro"/>
</dbReference>
<feature type="domain" description="Pyridoxamine 5'-phosphate oxidase Alr4036 family FMN-binding" evidence="5">
    <location>
        <begin position="11"/>
        <end position="96"/>
    </location>
</feature>
<protein>
    <submittedName>
        <fullName evidence="6">Pyridoxamine 5'-phosphate oxidase</fullName>
    </submittedName>
</protein>
<dbReference type="KEGG" id="mur:EQY75_03750"/>
<dbReference type="Gene3D" id="2.30.110.10">
    <property type="entry name" value="Electron Transport, Fmn-binding Protein, Chain A"/>
    <property type="match status" value="1"/>
</dbReference>
<evidence type="ECO:0000313" key="6">
    <source>
        <dbReference type="EMBL" id="QBA63728.1"/>
    </source>
</evidence>
<keyword evidence="2" id="KW-0285">Flavoprotein</keyword>
<dbReference type="PANTHER" id="PTHR10851:SF3">
    <property type="entry name" value="PYRIDOXINE_PYRIDOXAMINE 5'-PHOSPHATE OXIDASE 2"/>
    <property type="match status" value="1"/>
</dbReference>
<dbReference type="SUPFAM" id="SSF50475">
    <property type="entry name" value="FMN-binding split barrel"/>
    <property type="match status" value="1"/>
</dbReference>
<dbReference type="OrthoDB" id="1493996at2"/>
<dbReference type="PANTHER" id="PTHR10851">
    <property type="entry name" value="PYRIDOXINE-5-PHOSPHATE OXIDASE"/>
    <property type="match status" value="1"/>
</dbReference>
<keyword evidence="3" id="KW-0288">FMN</keyword>
<accession>A0A411E7V2</accession>
<sequence length="181" mass="21059">MIQNYLEEIKTELRKGATEKNHPFRYFTLATVGLERVARLRTVVLRKFADDLNLIFYTDSRSKKMIHLQENKNVGLLFYNPQTLTQIRIEGVAKAVDDKEAKSKAWKNIDPKARKDYTTVSTPGTSLSGPDQLDYLEDADHFAIIEIIPFKIEYLQLKRPNHIRVNYSREGDKWEGEFIVP</sequence>
<dbReference type="Pfam" id="PF12766">
    <property type="entry name" value="Pyridox_oxase_2"/>
    <property type="match status" value="1"/>
</dbReference>
<evidence type="ECO:0000313" key="7">
    <source>
        <dbReference type="Proteomes" id="UP000290889"/>
    </source>
</evidence>
<evidence type="ECO:0000259" key="5">
    <source>
        <dbReference type="Pfam" id="PF12766"/>
    </source>
</evidence>
<dbReference type="InterPro" id="IPR024624">
    <property type="entry name" value="Pyridox_Oxase_Alr4036_FMN-bd"/>
</dbReference>
<reference evidence="6 7" key="1">
    <citation type="submission" date="2019-01" db="EMBL/GenBank/DDBJ databases">
        <title>Muriicola soli sp. nov., isolated from soil.</title>
        <authorList>
            <person name="Kang H.J."/>
            <person name="Kim S.B."/>
        </authorList>
    </citation>
    <scope>NUCLEOTIDE SEQUENCE [LARGE SCALE GENOMIC DNA]</scope>
    <source>
        <strain evidence="6 7">MMS17-SY002</strain>
    </source>
</reference>
<dbReference type="InterPro" id="IPR000659">
    <property type="entry name" value="Pyridox_Oxase"/>
</dbReference>
<dbReference type="AlphaFoldDB" id="A0A411E7V2"/>
<evidence type="ECO:0000256" key="1">
    <source>
        <dbReference type="ARBA" id="ARBA00001917"/>
    </source>
</evidence>
<name>A0A411E7V2_9FLAO</name>
<evidence type="ECO:0000256" key="4">
    <source>
        <dbReference type="ARBA" id="ARBA00023002"/>
    </source>
</evidence>
<dbReference type="GO" id="GO:0008615">
    <property type="term" value="P:pyridoxine biosynthetic process"/>
    <property type="evidence" value="ECO:0007669"/>
    <property type="project" value="InterPro"/>
</dbReference>
<evidence type="ECO:0000256" key="2">
    <source>
        <dbReference type="ARBA" id="ARBA00022630"/>
    </source>
</evidence>
<gene>
    <name evidence="6" type="ORF">EQY75_03750</name>
</gene>
<dbReference type="GO" id="GO:0004733">
    <property type="term" value="F:pyridoxamine phosphate oxidase activity"/>
    <property type="evidence" value="ECO:0007669"/>
    <property type="project" value="InterPro"/>
</dbReference>
<keyword evidence="7" id="KW-1185">Reference proteome</keyword>
<dbReference type="InterPro" id="IPR012349">
    <property type="entry name" value="Split_barrel_FMN-bd"/>
</dbReference>
<dbReference type="RefSeq" id="WP_129602994.1">
    <property type="nucleotide sequence ID" value="NZ_CP035544.1"/>
</dbReference>
<evidence type="ECO:0000256" key="3">
    <source>
        <dbReference type="ARBA" id="ARBA00022643"/>
    </source>
</evidence>
<comment type="cofactor">
    <cofactor evidence="1">
        <name>FMN</name>
        <dbReference type="ChEBI" id="CHEBI:58210"/>
    </cofactor>
</comment>